<comment type="similarity">
    <text evidence="3">Belongs to the VPS53 family.</text>
</comment>
<evidence type="ECO:0000259" key="7">
    <source>
        <dbReference type="Pfam" id="PF04100"/>
    </source>
</evidence>
<dbReference type="EMBL" id="KE651167">
    <property type="protein sequence ID" value="EEB09680.1"/>
    <property type="molecule type" value="Genomic_DNA"/>
</dbReference>
<feature type="domain" description="Vps53 C-terminal" evidence="8">
    <location>
        <begin position="609"/>
        <end position="691"/>
    </location>
</feature>
<protein>
    <submittedName>
        <fullName evidence="9">GARP complex subunit Vps53</fullName>
    </submittedName>
</protein>
<evidence type="ECO:0000313" key="11">
    <source>
        <dbReference type="Proteomes" id="UP000001744"/>
    </source>
</evidence>
<gene>
    <name evidence="10" type="primary">vps53</name>
    <name evidence="9" type="ORF">SJAG_04902</name>
</gene>
<keyword evidence="6" id="KW-0472">Membrane</keyword>
<dbReference type="HOGENOM" id="CLU_007339_1_0_1"/>
<dbReference type="Pfam" id="PF04100">
    <property type="entry name" value="Vps53_N"/>
    <property type="match status" value="1"/>
</dbReference>
<dbReference type="GO" id="GO:0000938">
    <property type="term" value="C:GARP complex"/>
    <property type="evidence" value="ECO:0000318"/>
    <property type="project" value="GO_Central"/>
</dbReference>
<dbReference type="OrthoDB" id="10261632at2759"/>
<dbReference type="eggNOG" id="KOG2180">
    <property type="taxonomic scope" value="Eukaryota"/>
</dbReference>
<dbReference type="Pfam" id="PF16854">
    <property type="entry name" value="VPS53_C"/>
    <property type="match status" value="1"/>
</dbReference>
<dbReference type="Gene3D" id="1.10.357.110">
    <property type="entry name" value="Vacuolar protein sorting-associated protein 53, C-terminus"/>
    <property type="match status" value="1"/>
</dbReference>
<dbReference type="GO" id="GO:0005829">
    <property type="term" value="C:cytosol"/>
    <property type="evidence" value="ECO:0007669"/>
    <property type="project" value="GOC"/>
</dbReference>
<dbReference type="AlphaFoldDB" id="B6K826"/>
<keyword evidence="4" id="KW-0967">Endosome</keyword>
<dbReference type="GO" id="GO:0042147">
    <property type="term" value="P:retrograde transport, endosome to Golgi"/>
    <property type="evidence" value="ECO:0000318"/>
    <property type="project" value="GO_Central"/>
</dbReference>
<dbReference type="GeneID" id="7050333"/>
<dbReference type="InterPro" id="IPR038260">
    <property type="entry name" value="Vps53_C_sf"/>
</dbReference>
<dbReference type="PANTHER" id="PTHR12820">
    <property type="entry name" value="VACUOLAR SORTING PROTEIN 53"/>
    <property type="match status" value="1"/>
</dbReference>
<keyword evidence="11" id="KW-1185">Reference proteome</keyword>
<dbReference type="InterPro" id="IPR007234">
    <property type="entry name" value="Vps53_N"/>
</dbReference>
<feature type="domain" description="Vps53 N-terminal" evidence="7">
    <location>
        <begin position="15"/>
        <end position="398"/>
    </location>
</feature>
<dbReference type="GO" id="GO:0010008">
    <property type="term" value="C:endosome membrane"/>
    <property type="evidence" value="ECO:0007669"/>
    <property type="project" value="UniProtKB-SubCell"/>
</dbReference>
<evidence type="ECO:0000256" key="1">
    <source>
        <dbReference type="ARBA" id="ARBA00004150"/>
    </source>
</evidence>
<dbReference type="JaponicusDB" id="SJAG_04902">
    <property type="gene designation" value="vps53"/>
</dbReference>
<dbReference type="InterPro" id="IPR039766">
    <property type="entry name" value="Vps53"/>
</dbReference>
<keyword evidence="5" id="KW-0333">Golgi apparatus</keyword>
<dbReference type="PANTHER" id="PTHR12820:SF0">
    <property type="entry name" value="VACUOLAR PROTEIN SORTING-ASSOCIATED PROTEIN 53 HOMOLOG"/>
    <property type="match status" value="1"/>
</dbReference>
<dbReference type="Proteomes" id="UP000001744">
    <property type="component" value="Unassembled WGS sequence"/>
</dbReference>
<evidence type="ECO:0000256" key="4">
    <source>
        <dbReference type="ARBA" id="ARBA00022753"/>
    </source>
</evidence>
<evidence type="ECO:0000256" key="3">
    <source>
        <dbReference type="ARBA" id="ARBA00008628"/>
    </source>
</evidence>
<evidence type="ECO:0000256" key="5">
    <source>
        <dbReference type="ARBA" id="ARBA00023034"/>
    </source>
</evidence>
<evidence type="ECO:0000259" key="8">
    <source>
        <dbReference type="Pfam" id="PF16854"/>
    </source>
</evidence>
<reference evidence="9 11" key="1">
    <citation type="journal article" date="2011" name="Science">
        <title>Comparative functional genomics of the fission yeasts.</title>
        <authorList>
            <person name="Rhind N."/>
            <person name="Chen Z."/>
            <person name="Yassour M."/>
            <person name="Thompson D.A."/>
            <person name="Haas B.J."/>
            <person name="Habib N."/>
            <person name="Wapinski I."/>
            <person name="Roy S."/>
            <person name="Lin M.F."/>
            <person name="Heiman D.I."/>
            <person name="Young S.K."/>
            <person name="Furuya K."/>
            <person name="Guo Y."/>
            <person name="Pidoux A."/>
            <person name="Chen H.M."/>
            <person name="Robbertse B."/>
            <person name="Goldberg J.M."/>
            <person name="Aoki K."/>
            <person name="Bayne E.H."/>
            <person name="Berlin A.M."/>
            <person name="Desjardins C.A."/>
            <person name="Dobbs E."/>
            <person name="Dukaj L."/>
            <person name="Fan L."/>
            <person name="FitzGerald M.G."/>
            <person name="French C."/>
            <person name="Gujja S."/>
            <person name="Hansen K."/>
            <person name="Keifenheim D."/>
            <person name="Levin J.Z."/>
            <person name="Mosher R.A."/>
            <person name="Mueller C.A."/>
            <person name="Pfiffner J."/>
            <person name="Priest M."/>
            <person name="Russ C."/>
            <person name="Smialowska A."/>
            <person name="Swoboda P."/>
            <person name="Sykes S.M."/>
            <person name="Vaughn M."/>
            <person name="Vengrova S."/>
            <person name="Yoder R."/>
            <person name="Zeng Q."/>
            <person name="Allshire R."/>
            <person name="Baulcombe D."/>
            <person name="Birren B.W."/>
            <person name="Brown W."/>
            <person name="Ekwall K."/>
            <person name="Kellis M."/>
            <person name="Leatherwood J."/>
            <person name="Levin H."/>
            <person name="Margalit H."/>
            <person name="Martienssen R."/>
            <person name="Nieduszynski C.A."/>
            <person name="Spatafora J.W."/>
            <person name="Friedman N."/>
            <person name="Dalgaard J.Z."/>
            <person name="Baumann P."/>
            <person name="Niki H."/>
            <person name="Regev A."/>
            <person name="Nusbaum C."/>
        </authorList>
    </citation>
    <scope>NUCLEOTIDE SEQUENCE [LARGE SCALE GENOMIC DNA]</scope>
    <source>
        <strain evidence="11">yFS275 / FY16936</strain>
    </source>
</reference>
<evidence type="ECO:0000256" key="2">
    <source>
        <dbReference type="ARBA" id="ARBA00004481"/>
    </source>
</evidence>
<evidence type="ECO:0000256" key="6">
    <source>
        <dbReference type="ARBA" id="ARBA00023136"/>
    </source>
</evidence>
<dbReference type="RefSeq" id="XP_002175973.1">
    <property type="nucleotide sequence ID" value="XM_002175937.2"/>
</dbReference>
<evidence type="ECO:0000313" key="10">
    <source>
        <dbReference type="JaponicusDB" id="SJAG_04902"/>
    </source>
</evidence>
<dbReference type="InterPro" id="IPR031745">
    <property type="entry name" value="Vps53_C"/>
</dbReference>
<dbReference type="OMA" id="YKFAEAK"/>
<comment type="subcellular location">
    <subcellularLocation>
        <location evidence="2">Endosome membrane</location>
        <topology evidence="2">Peripheral membrane protein</topology>
    </subcellularLocation>
    <subcellularLocation>
        <location evidence="1">Golgi apparatus</location>
        <location evidence="1">trans-Golgi network membrane</location>
        <topology evidence="1">Peripheral membrane protein</topology>
    </subcellularLocation>
</comment>
<sequence length="761" mass="87552">MVEKVLNYDALRNEHFDALEELEKLIPKDASSPSSDGVSETRTLLQDCLRIVSEDTAHENEVYEQVKQKQKQEDLAIKQGVQNLLMELKQLFMFANDTQTSIVQMTSEIKSLDMAKTNITSSMTLLKRLQMLVTAFEKLRYFRQTRNIGDSVGMMQVVLQLLQYFKQYRSVDQIAALTQCIVNFKTSYDLQIREMFELLFKKNESLPDRSSASTIKNMKDACKLFDVLGEESIKAITDWYCKHQLSDFLRLFQENEEANALENLSRRYTWFAKLLTTYDTSHKDIFPENWRVDYHLCMCFCDSTKSNLKMLLSQKKDSLKYDVFVGALQHTVAFEDSLKNRFGRRQTSERSRLSLDSTMSIDLSNGVFDGIISEVFEPYVDIYFAQQELLLKSILTKAQSSNAHDESLLVLPSSTDLFRAYRGILAQFVRFSRSEALLSLAKLFASWLSKYIRNVLLLNSLTVPIRELAVRINTSDYICVTTLQLEDKFKKICVSELQDQVSFKRVVDEVNECVSKLLKEITIRFERAFEQSFQAISKINWKQLETVGDQSPYIGTTIETIDQLADQVLPLLEQTRYVRNVSDRVSDVFVAKFLGSLTRVKQIPEVAAEQLLLDAYSIKKFLLTLPSKKPDYQPTEAYVRYVSNVCRYVEIFLKTLLTPAHPTEGLVDSYLFLVGDRSISNFSTILEFKGIGKSEQAGYLSCFSKKVSGNESLQDSLPLFQYLEQNSFAAKAKTSFELTPEHTRKFRDLGRLFVSKRRTAS</sequence>
<accession>B6K826</accession>
<name>B6K826_SCHJY</name>
<organism evidence="9 11">
    <name type="scientific">Schizosaccharomyces japonicus (strain yFS275 / FY16936)</name>
    <name type="common">Fission yeast</name>
    <dbReference type="NCBI Taxonomy" id="402676"/>
    <lineage>
        <taxon>Eukaryota</taxon>
        <taxon>Fungi</taxon>
        <taxon>Dikarya</taxon>
        <taxon>Ascomycota</taxon>
        <taxon>Taphrinomycotina</taxon>
        <taxon>Schizosaccharomycetes</taxon>
        <taxon>Schizosaccharomycetales</taxon>
        <taxon>Schizosaccharomycetaceae</taxon>
        <taxon>Schizosaccharomyces</taxon>
    </lineage>
</organism>
<evidence type="ECO:0000313" key="9">
    <source>
        <dbReference type="EMBL" id="EEB09680.1"/>
    </source>
</evidence>
<proteinExistence type="inferred from homology"/>
<dbReference type="VEuPathDB" id="FungiDB:SJAG_04902"/>
<dbReference type="STRING" id="402676.B6K826"/>